<keyword evidence="2 7" id="KW-0813">Transport</keyword>
<evidence type="ECO:0000256" key="4">
    <source>
        <dbReference type="ARBA" id="ARBA00022892"/>
    </source>
</evidence>
<dbReference type="GO" id="GO:0005783">
    <property type="term" value="C:endoplasmic reticulum"/>
    <property type="evidence" value="ECO:0007669"/>
    <property type="project" value="UniProtKB-SubCell"/>
</dbReference>
<gene>
    <name evidence="8" type="ORF">M0R45_009471</name>
</gene>
<dbReference type="Gene3D" id="3.30.450.70">
    <property type="match status" value="1"/>
</dbReference>
<comment type="similarity">
    <text evidence="6">Belongs to the TRAPP small subunits family. TRAPPC4 subfamily.</text>
</comment>
<dbReference type="EMBL" id="JBEDUW010000002">
    <property type="protein sequence ID" value="KAK9943879.1"/>
    <property type="molecule type" value="Genomic_DNA"/>
</dbReference>
<comment type="caution">
    <text evidence="8">The sequence shown here is derived from an EMBL/GenBank/DDBJ whole genome shotgun (WGS) entry which is preliminary data.</text>
</comment>
<dbReference type="GO" id="GO:0006888">
    <property type="term" value="P:endoplasmic reticulum to Golgi vesicle-mediated transport"/>
    <property type="evidence" value="ECO:0007669"/>
    <property type="project" value="UniProtKB-UniRule"/>
</dbReference>
<reference evidence="8 9" key="1">
    <citation type="journal article" date="2023" name="G3 (Bethesda)">
        <title>A chromosome-length genome assembly and annotation of blackberry (Rubus argutus, cv. 'Hillquist').</title>
        <authorList>
            <person name="Bruna T."/>
            <person name="Aryal R."/>
            <person name="Dudchenko O."/>
            <person name="Sargent D.J."/>
            <person name="Mead D."/>
            <person name="Buti M."/>
            <person name="Cavallini A."/>
            <person name="Hytonen T."/>
            <person name="Andres J."/>
            <person name="Pham M."/>
            <person name="Weisz D."/>
            <person name="Mascagni F."/>
            <person name="Usai G."/>
            <person name="Natali L."/>
            <person name="Bassil N."/>
            <person name="Fernandez G.E."/>
            <person name="Lomsadze A."/>
            <person name="Armour M."/>
            <person name="Olukolu B."/>
            <person name="Poorten T."/>
            <person name="Britton C."/>
            <person name="Davik J."/>
            <person name="Ashrafi H."/>
            <person name="Aiden E.L."/>
            <person name="Borodovsky M."/>
            <person name="Worthington M."/>
        </authorList>
    </citation>
    <scope>NUCLEOTIDE SEQUENCE [LARGE SCALE GENOMIC DNA]</scope>
    <source>
        <strain evidence="8">PI 553951</strain>
    </source>
</reference>
<dbReference type="GO" id="GO:0030008">
    <property type="term" value="C:TRAPP complex"/>
    <property type="evidence" value="ECO:0007669"/>
    <property type="project" value="UniProtKB-UniRule"/>
</dbReference>
<keyword evidence="5 7" id="KW-0333">Golgi apparatus</keyword>
<evidence type="ECO:0000256" key="1">
    <source>
        <dbReference type="ARBA" id="ARBA00004555"/>
    </source>
</evidence>
<comment type="subunit">
    <text evidence="7">Part of the multisubunit transport protein particle (TRAPP) complex.</text>
</comment>
<keyword evidence="4 7" id="KW-0931">ER-Golgi transport</keyword>
<evidence type="ECO:0000256" key="3">
    <source>
        <dbReference type="ARBA" id="ARBA00022824"/>
    </source>
</evidence>
<dbReference type="Proteomes" id="UP001457282">
    <property type="component" value="Unassembled WGS sequence"/>
</dbReference>
<name>A0AAW1Y4K2_RUBAR</name>
<dbReference type="AlphaFoldDB" id="A0AAW1Y4K2"/>
<dbReference type="GO" id="GO:0005794">
    <property type="term" value="C:Golgi apparatus"/>
    <property type="evidence" value="ECO:0007669"/>
    <property type="project" value="UniProtKB-SubCell"/>
</dbReference>
<comment type="subcellular location">
    <subcellularLocation>
        <location evidence="7">Endoplasmic reticulum</location>
    </subcellularLocation>
    <subcellularLocation>
        <location evidence="7">Golgi apparatus</location>
        <location evidence="7">cis-Golgi network</location>
    </subcellularLocation>
    <subcellularLocation>
        <location evidence="1">Golgi apparatus</location>
    </subcellularLocation>
</comment>
<evidence type="ECO:0000256" key="5">
    <source>
        <dbReference type="ARBA" id="ARBA00023034"/>
    </source>
</evidence>
<protein>
    <recommendedName>
        <fullName evidence="7">Trafficking protein particle complex subunit</fullName>
    </recommendedName>
</protein>
<dbReference type="PANTHER" id="PTHR23249">
    <property type="entry name" value="TRAFFICKING PROTEIN PARTICLE COMPLEX SUBUNIT"/>
    <property type="match status" value="1"/>
</dbReference>
<organism evidence="8 9">
    <name type="scientific">Rubus argutus</name>
    <name type="common">Southern blackberry</name>
    <dbReference type="NCBI Taxonomy" id="59490"/>
    <lineage>
        <taxon>Eukaryota</taxon>
        <taxon>Viridiplantae</taxon>
        <taxon>Streptophyta</taxon>
        <taxon>Embryophyta</taxon>
        <taxon>Tracheophyta</taxon>
        <taxon>Spermatophyta</taxon>
        <taxon>Magnoliopsida</taxon>
        <taxon>eudicotyledons</taxon>
        <taxon>Gunneridae</taxon>
        <taxon>Pentapetalae</taxon>
        <taxon>rosids</taxon>
        <taxon>fabids</taxon>
        <taxon>Rosales</taxon>
        <taxon>Rosaceae</taxon>
        <taxon>Rosoideae</taxon>
        <taxon>Rosoideae incertae sedis</taxon>
        <taxon>Rubus</taxon>
    </lineage>
</organism>
<evidence type="ECO:0000256" key="6">
    <source>
        <dbReference type="ARBA" id="ARBA00038179"/>
    </source>
</evidence>
<keyword evidence="9" id="KW-1185">Reference proteome</keyword>
<evidence type="ECO:0000256" key="7">
    <source>
        <dbReference type="RuleBase" id="RU366065"/>
    </source>
</evidence>
<dbReference type="Pfam" id="PF04099">
    <property type="entry name" value="Sybindin"/>
    <property type="match status" value="1"/>
</dbReference>
<dbReference type="InterPro" id="IPR007233">
    <property type="entry name" value="TRAPPC"/>
</dbReference>
<sequence>MIQGTKFFVVSEPGKQRMEGLLKHIYELYTDFVLKNPFYEMEMPIRCELFDINLTLEIQKDHERTKAAPFVFTVAKEVAVLGWVPAKIEGDEVVGLGSGHGLMLMGRRQIEASRKVTTA</sequence>
<dbReference type="InterPro" id="IPR011012">
    <property type="entry name" value="Longin-like_dom_sf"/>
</dbReference>
<dbReference type="SUPFAM" id="SSF64356">
    <property type="entry name" value="SNARE-like"/>
    <property type="match status" value="1"/>
</dbReference>
<dbReference type="PANTHER" id="PTHR23249:SF15">
    <property type="entry name" value="TRAFFICKING PROTEIN PARTICLE COMPLEX SUBUNIT 4"/>
    <property type="match status" value="1"/>
</dbReference>
<accession>A0AAW1Y4K2</accession>
<evidence type="ECO:0000313" key="8">
    <source>
        <dbReference type="EMBL" id="KAK9943879.1"/>
    </source>
</evidence>
<evidence type="ECO:0000313" key="9">
    <source>
        <dbReference type="Proteomes" id="UP001457282"/>
    </source>
</evidence>
<evidence type="ECO:0000256" key="2">
    <source>
        <dbReference type="ARBA" id="ARBA00022448"/>
    </source>
</evidence>
<keyword evidence="3 7" id="KW-0256">Endoplasmic reticulum</keyword>
<proteinExistence type="inferred from homology"/>
<dbReference type="SMART" id="SM01399">
    <property type="entry name" value="Sybindin"/>
    <property type="match status" value="1"/>
</dbReference>